<gene>
    <name evidence="5" type="ORF">NE579_00630</name>
</gene>
<feature type="region of interest" description="Disordered" evidence="2">
    <location>
        <begin position="538"/>
        <end position="627"/>
    </location>
</feature>
<evidence type="ECO:0000256" key="3">
    <source>
        <dbReference type="SAM" id="Phobius"/>
    </source>
</evidence>
<sequence>MEEHKPGKRLAPGSGKGTGRTLALLLAAAAAVLALAYVGLCAWVGASGTILPRVSAAGVGLGGLTQAQAAERLNTGVAERYADASVNLTYSGRTAVFTGALVEADAEGAAQSAWNYGRTGGFLTRGGYLLSALITGHEVEAPLRYSETGSAQVDQMLEDISRAVGGDLEETTWEIQGDHLVFHMGSPGTGVDQAALRQTVLVRLAALDSSPYEVEPITTEPSFPDLEAIHRALYAEVADASLDPTTFEITPSVTGMTFDIAQARQLLEGAAWGSDCAVPLEITEPKIPTENLRELLFRDVLGEATSKVTGSANRKSNVALAASTFNERILLPGDVFSYNDTTGSRTAEKGYLMAPVYKGGKSVDEVGGGICQPSSTLYLAALNSNLKIVERHQHQFAVGYVPDGLDATVYYGSLDFRFENDTDYPIKLVAKSYKSSGSTYLTVTIYGTKTDDLHVKMTNKVYNWVEYETVYQVDAAVPVGTVKEGQNGYKGRNADTYRNLYDAEGNLVSSTLEATNKYKVRERILLVNPADAAQYGLNADGTPLAPGAAPSTPAIHPSPTGSQPPASESPAVSESPALSPDPSASPSPEAPSSEPSQEPETSPAPDIGIPIYTPSASEENAEGGSEA</sequence>
<dbReference type="InterPro" id="IPR011098">
    <property type="entry name" value="G5_dom"/>
</dbReference>
<dbReference type="PANTHER" id="PTHR35788:SF1">
    <property type="entry name" value="EXPORTED PROTEIN"/>
    <property type="match status" value="1"/>
</dbReference>
<keyword evidence="1" id="KW-0732">Signal</keyword>
<feature type="transmembrane region" description="Helical" evidence="3">
    <location>
        <begin position="21"/>
        <end position="46"/>
    </location>
</feature>
<keyword evidence="3" id="KW-0812">Transmembrane</keyword>
<evidence type="ECO:0000256" key="2">
    <source>
        <dbReference type="SAM" id="MobiDB-lite"/>
    </source>
</evidence>
<keyword evidence="3" id="KW-0472">Membrane</keyword>
<dbReference type="RefSeq" id="WP_256302888.1">
    <property type="nucleotide sequence ID" value="NZ_JANFYS010000001.1"/>
</dbReference>
<reference evidence="5" key="1">
    <citation type="submission" date="2022-06" db="EMBL/GenBank/DDBJ databases">
        <title>Isolation of gut microbiota from human fecal samples.</title>
        <authorList>
            <person name="Pamer E.G."/>
            <person name="Barat B."/>
            <person name="Waligurski E."/>
            <person name="Medina S."/>
            <person name="Paddock L."/>
            <person name="Mostad J."/>
        </authorList>
    </citation>
    <scope>NUCLEOTIDE SEQUENCE</scope>
    <source>
        <strain evidence="5">DFI.9.91</strain>
    </source>
</reference>
<dbReference type="EMBL" id="JANFYS010000001">
    <property type="protein sequence ID" value="MCQ4768971.1"/>
    <property type="molecule type" value="Genomic_DNA"/>
</dbReference>
<dbReference type="SMART" id="SM01208">
    <property type="entry name" value="G5"/>
    <property type="match status" value="1"/>
</dbReference>
<feature type="compositionally biased region" description="Low complexity" evidence="2">
    <location>
        <begin position="564"/>
        <end position="582"/>
    </location>
</feature>
<comment type="caution">
    <text evidence="5">The sequence shown here is derived from an EMBL/GenBank/DDBJ whole genome shotgun (WGS) entry which is preliminary data.</text>
</comment>
<name>A0AAW5JG26_9FIRM</name>
<feature type="compositionally biased region" description="Low complexity" evidence="2">
    <location>
        <begin position="590"/>
        <end position="605"/>
    </location>
</feature>
<feature type="domain" description="G5" evidence="4">
    <location>
        <begin position="456"/>
        <end position="531"/>
    </location>
</feature>
<dbReference type="InterPro" id="IPR007391">
    <property type="entry name" value="Vancomycin_resist_VanW"/>
</dbReference>
<evidence type="ECO:0000256" key="1">
    <source>
        <dbReference type="ARBA" id="ARBA00022729"/>
    </source>
</evidence>
<protein>
    <submittedName>
        <fullName evidence="5">VanW family protein</fullName>
    </submittedName>
</protein>
<evidence type="ECO:0000313" key="5">
    <source>
        <dbReference type="EMBL" id="MCQ4768971.1"/>
    </source>
</evidence>
<proteinExistence type="predicted"/>
<accession>A0AAW5JG26</accession>
<dbReference type="PANTHER" id="PTHR35788">
    <property type="entry name" value="EXPORTED PROTEIN-RELATED"/>
    <property type="match status" value="1"/>
</dbReference>
<organism evidence="5 6">
    <name type="scientific">Intestinimonas massiliensis</name>
    <name type="common">ex Afouda et al. 2020</name>
    <dbReference type="NCBI Taxonomy" id="1673721"/>
    <lineage>
        <taxon>Bacteria</taxon>
        <taxon>Bacillati</taxon>
        <taxon>Bacillota</taxon>
        <taxon>Clostridia</taxon>
        <taxon>Eubacteriales</taxon>
        <taxon>Intestinimonas</taxon>
    </lineage>
</organism>
<evidence type="ECO:0000259" key="4">
    <source>
        <dbReference type="SMART" id="SM01208"/>
    </source>
</evidence>
<dbReference type="Proteomes" id="UP001204562">
    <property type="component" value="Unassembled WGS sequence"/>
</dbReference>
<keyword evidence="3" id="KW-1133">Transmembrane helix</keyword>
<dbReference type="AlphaFoldDB" id="A0AAW5JG26"/>
<evidence type="ECO:0000313" key="6">
    <source>
        <dbReference type="Proteomes" id="UP001204562"/>
    </source>
</evidence>
<dbReference type="Pfam" id="PF04294">
    <property type="entry name" value="VanW"/>
    <property type="match status" value="1"/>
</dbReference>
<dbReference type="InterPro" id="IPR052913">
    <property type="entry name" value="Glycopeptide_resist_protein"/>
</dbReference>
<feature type="compositionally biased region" description="Low complexity" evidence="2">
    <location>
        <begin position="615"/>
        <end position="627"/>
    </location>
</feature>